<dbReference type="InterPro" id="IPR013130">
    <property type="entry name" value="Fe3_Rdtase_TM_dom"/>
</dbReference>
<dbReference type="InterPro" id="IPR013121">
    <property type="entry name" value="Fe_red_NAD-bd_6"/>
</dbReference>
<protein>
    <recommendedName>
        <fullName evidence="7">FAD-binding FR-type domain-containing protein</fullName>
    </recommendedName>
</protein>
<dbReference type="HOGENOM" id="CLU_014777_1_0_1"/>
<dbReference type="SFLD" id="SFLDS00052">
    <property type="entry name" value="Ferric_Reductase_Domain"/>
    <property type="match status" value="1"/>
</dbReference>
<keyword evidence="4" id="KW-0560">Oxidoreductase</keyword>
<dbReference type="Proteomes" id="UP000017836">
    <property type="component" value="Unassembled WGS sequence"/>
</dbReference>
<keyword evidence="9" id="KW-1185">Reference proteome</keyword>
<dbReference type="InterPro" id="IPR017938">
    <property type="entry name" value="Riboflavin_synthase-like_b-brl"/>
</dbReference>
<dbReference type="CDD" id="cd06186">
    <property type="entry name" value="NOX_Duox_like_FAD_NADP"/>
    <property type="match status" value="1"/>
</dbReference>
<dbReference type="Pfam" id="PF08030">
    <property type="entry name" value="NAD_binding_6"/>
    <property type="match status" value="1"/>
</dbReference>
<evidence type="ECO:0000259" key="7">
    <source>
        <dbReference type="PROSITE" id="PS51384"/>
    </source>
</evidence>
<dbReference type="SUPFAM" id="SSF52343">
    <property type="entry name" value="Ferredoxin reductase-like, C-terminal NADP-linked domain"/>
    <property type="match status" value="1"/>
</dbReference>
<evidence type="ECO:0000256" key="4">
    <source>
        <dbReference type="ARBA" id="ARBA00023002"/>
    </source>
</evidence>
<dbReference type="PROSITE" id="PS51384">
    <property type="entry name" value="FAD_FR"/>
    <property type="match status" value="1"/>
</dbReference>
<dbReference type="InterPro" id="IPR050369">
    <property type="entry name" value="RBOH/FRE"/>
</dbReference>
<evidence type="ECO:0000256" key="6">
    <source>
        <dbReference type="SAM" id="Phobius"/>
    </source>
</evidence>
<accession>W1PUW7</accession>
<feature type="transmembrane region" description="Helical" evidence="6">
    <location>
        <begin position="438"/>
        <end position="459"/>
    </location>
</feature>
<dbReference type="GO" id="GO:0000293">
    <property type="term" value="F:ferric-chelate reductase activity"/>
    <property type="evidence" value="ECO:0000318"/>
    <property type="project" value="GO_Central"/>
</dbReference>
<organism evidence="8 9">
    <name type="scientific">Amborella trichopoda</name>
    <dbReference type="NCBI Taxonomy" id="13333"/>
    <lineage>
        <taxon>Eukaryota</taxon>
        <taxon>Viridiplantae</taxon>
        <taxon>Streptophyta</taxon>
        <taxon>Embryophyta</taxon>
        <taxon>Tracheophyta</taxon>
        <taxon>Spermatophyta</taxon>
        <taxon>Magnoliopsida</taxon>
        <taxon>Amborellales</taxon>
        <taxon>Amborellaceae</taxon>
        <taxon>Amborella</taxon>
    </lineage>
</organism>
<feature type="transmembrane region" description="Helical" evidence="6">
    <location>
        <begin position="52"/>
        <end position="72"/>
    </location>
</feature>
<dbReference type="EMBL" id="KI392567">
    <property type="protein sequence ID" value="ERN13812.1"/>
    <property type="molecule type" value="Genomic_DNA"/>
</dbReference>
<evidence type="ECO:0000256" key="5">
    <source>
        <dbReference type="ARBA" id="ARBA00023136"/>
    </source>
</evidence>
<feature type="transmembrane region" description="Helical" evidence="6">
    <location>
        <begin position="12"/>
        <end position="31"/>
    </location>
</feature>
<dbReference type="SUPFAM" id="SSF63380">
    <property type="entry name" value="Riboflavin synthase domain-like"/>
    <property type="match status" value="1"/>
</dbReference>
<dbReference type="eggNOG" id="KOG0039">
    <property type="taxonomic scope" value="Eukaryota"/>
</dbReference>
<keyword evidence="5 6" id="KW-0472">Membrane</keyword>
<dbReference type="OMA" id="HHIQDEM"/>
<comment type="subcellular location">
    <subcellularLocation>
        <location evidence="1">Membrane</location>
        <topology evidence="1">Multi-pass membrane protein</topology>
    </subcellularLocation>
</comment>
<keyword evidence="2 6" id="KW-0812">Transmembrane</keyword>
<dbReference type="InterPro" id="IPR039261">
    <property type="entry name" value="FNR_nucleotide-bd"/>
</dbReference>
<feature type="domain" description="FAD-binding FR-type" evidence="7">
    <location>
        <begin position="182"/>
        <end position="316"/>
    </location>
</feature>
<evidence type="ECO:0000256" key="1">
    <source>
        <dbReference type="ARBA" id="ARBA00004141"/>
    </source>
</evidence>
<feature type="transmembrane region" description="Helical" evidence="6">
    <location>
        <begin position="162"/>
        <end position="181"/>
    </location>
</feature>
<feature type="transmembrane region" description="Helical" evidence="6">
    <location>
        <begin position="135"/>
        <end position="156"/>
    </location>
</feature>
<dbReference type="Gene3D" id="3.40.50.80">
    <property type="entry name" value="Nucleotide-binding domain of ferredoxin-NADP reductase (FNR) module"/>
    <property type="match status" value="2"/>
</dbReference>
<dbReference type="PANTHER" id="PTHR11972:SF155">
    <property type="entry name" value="FERRIC REDUCTION OXIDASE 8, MITOCHONDRIAL"/>
    <property type="match status" value="1"/>
</dbReference>
<feature type="transmembrane region" description="Helical" evidence="6">
    <location>
        <begin position="92"/>
        <end position="114"/>
    </location>
</feature>
<dbReference type="PANTHER" id="PTHR11972">
    <property type="entry name" value="NADPH OXIDASE"/>
    <property type="match status" value="1"/>
</dbReference>
<proteinExistence type="predicted"/>
<sequence length="599" mass="68716">MGIVSMKEVLTTSVFIIFLGWTFYSNTYNGFKKMKHSESENWQPWYFKTMKIGVKFGFVAEACLALLLFPILRVLALPQLLGLQYEVSVRYHIWLGNTMMLFSVLHGFTIMFAWGIKHSLQEELLKWQKTGSVNLAGEFALMAGLIIWITSIYYIRRKWFELFYWTHHLYGVFIVFFLFHVGDRHFYTVISGVLLFTLDKILRIVQSKATTSLICARILPCQAIELILSKHPSMKYTATSTIFVKIPTISKFQWHPFSIASSSSTDTDRISIIAKCQGEWTKSLYNTIHDALDSSGNQIKSLPVAIEGPYGAISESYLRYESLLLVAGGSGITPFLSILQEVATRNRNKKFSQRIQLIYIVKKSKDLTIMNTISTVLLNRTAQQEGWLKLQVFVTQEQRPRTTLGELLYRQSHIKSVCFDASYSKNYISEPESLPWRATLIAFHFIIFLASLGCLNHAFLHPPYKANPSWVRALCRKGALITAMICSASAAALLRWQKMRNETRTTSKIHGTNTELQLLEEQTPFCDNHTIHYRQRPDFHDIFSSYEKQEGESSVRVLVCGPESMQKSVASVCRQYAFGPKKDEKRRPSFIFQSLNFSL</sequence>
<dbReference type="STRING" id="13333.W1PUW7"/>
<evidence type="ECO:0000256" key="2">
    <source>
        <dbReference type="ARBA" id="ARBA00022692"/>
    </source>
</evidence>
<evidence type="ECO:0000256" key="3">
    <source>
        <dbReference type="ARBA" id="ARBA00022989"/>
    </source>
</evidence>
<keyword evidence="3 6" id="KW-1133">Transmembrane helix</keyword>
<gene>
    <name evidence="8" type="ORF">AMTR_s00049p00212370</name>
</gene>
<dbReference type="Pfam" id="PF01794">
    <property type="entry name" value="Ferric_reduct"/>
    <property type="match status" value="1"/>
</dbReference>
<dbReference type="SFLD" id="SFLDG01168">
    <property type="entry name" value="Ferric_reductase_subgroup_(FRE"/>
    <property type="match status" value="1"/>
</dbReference>
<feature type="transmembrane region" description="Helical" evidence="6">
    <location>
        <begin position="479"/>
        <end position="496"/>
    </location>
</feature>
<dbReference type="Gramene" id="ERN13812">
    <property type="protein sequence ID" value="ERN13812"/>
    <property type="gene ID" value="AMTR_s00049p00212370"/>
</dbReference>
<evidence type="ECO:0000313" key="9">
    <source>
        <dbReference type="Proteomes" id="UP000017836"/>
    </source>
</evidence>
<dbReference type="InterPro" id="IPR013112">
    <property type="entry name" value="FAD-bd_8"/>
</dbReference>
<name>W1PUW7_AMBTC</name>
<dbReference type="GO" id="GO:0005886">
    <property type="term" value="C:plasma membrane"/>
    <property type="evidence" value="ECO:0000318"/>
    <property type="project" value="GO_Central"/>
</dbReference>
<dbReference type="InterPro" id="IPR017927">
    <property type="entry name" value="FAD-bd_FR_type"/>
</dbReference>
<reference evidence="9" key="1">
    <citation type="journal article" date="2013" name="Science">
        <title>The Amborella genome and the evolution of flowering plants.</title>
        <authorList>
            <consortium name="Amborella Genome Project"/>
        </authorList>
    </citation>
    <scope>NUCLEOTIDE SEQUENCE [LARGE SCALE GENOMIC DNA]</scope>
</reference>
<dbReference type="Pfam" id="PF08022">
    <property type="entry name" value="FAD_binding_8"/>
    <property type="match status" value="1"/>
</dbReference>
<evidence type="ECO:0000313" key="8">
    <source>
        <dbReference type="EMBL" id="ERN13812.1"/>
    </source>
</evidence>
<dbReference type="AlphaFoldDB" id="W1PUW7"/>